<protein>
    <submittedName>
        <fullName evidence="1">1785_t:CDS:1</fullName>
    </submittedName>
</protein>
<proteinExistence type="predicted"/>
<comment type="caution">
    <text evidence="1">The sequence shown here is derived from an EMBL/GenBank/DDBJ whole genome shotgun (WGS) entry which is preliminary data.</text>
</comment>
<feature type="non-terminal residue" evidence="1">
    <location>
        <position position="1"/>
    </location>
</feature>
<dbReference type="EMBL" id="CAJVPT010027691">
    <property type="protein sequence ID" value="CAG8684630.1"/>
    <property type="molecule type" value="Genomic_DNA"/>
</dbReference>
<name>A0ACA9NZ04_9GLOM</name>
<gene>
    <name evidence="1" type="ORF">ACOLOM_LOCUS9494</name>
</gene>
<sequence>DNPALNIPPLTVPIPRELPLNDGWCKRTEVVAVSSLFRDYQSLIASDQAEHPSKFGKLVVSLTSALQFLSNFSSHQIVLEA</sequence>
<evidence type="ECO:0000313" key="2">
    <source>
        <dbReference type="Proteomes" id="UP000789525"/>
    </source>
</evidence>
<accession>A0ACA9NZ04</accession>
<organism evidence="1 2">
    <name type="scientific">Acaulospora colombiana</name>
    <dbReference type="NCBI Taxonomy" id="27376"/>
    <lineage>
        <taxon>Eukaryota</taxon>
        <taxon>Fungi</taxon>
        <taxon>Fungi incertae sedis</taxon>
        <taxon>Mucoromycota</taxon>
        <taxon>Glomeromycotina</taxon>
        <taxon>Glomeromycetes</taxon>
        <taxon>Diversisporales</taxon>
        <taxon>Acaulosporaceae</taxon>
        <taxon>Acaulospora</taxon>
    </lineage>
</organism>
<evidence type="ECO:0000313" key="1">
    <source>
        <dbReference type="EMBL" id="CAG8684630.1"/>
    </source>
</evidence>
<keyword evidence="2" id="KW-1185">Reference proteome</keyword>
<dbReference type="Proteomes" id="UP000789525">
    <property type="component" value="Unassembled WGS sequence"/>
</dbReference>
<reference evidence="1" key="1">
    <citation type="submission" date="2021-06" db="EMBL/GenBank/DDBJ databases">
        <authorList>
            <person name="Kallberg Y."/>
            <person name="Tangrot J."/>
            <person name="Rosling A."/>
        </authorList>
    </citation>
    <scope>NUCLEOTIDE SEQUENCE</scope>
    <source>
        <strain evidence="1">CL356</strain>
    </source>
</reference>